<dbReference type="AlphaFoldDB" id="A0A7F8QQI2"/>
<dbReference type="InterPro" id="IPR050169">
    <property type="entry name" value="Krueppel_C2H2_ZnF"/>
</dbReference>
<dbReference type="OrthoDB" id="9892686at2759"/>
<organism evidence="2 3">
    <name type="scientific">Leptonychotes weddellii</name>
    <name type="common">Weddell seal</name>
    <name type="synonym">Otaria weddellii</name>
    <dbReference type="NCBI Taxonomy" id="9713"/>
    <lineage>
        <taxon>Eukaryota</taxon>
        <taxon>Metazoa</taxon>
        <taxon>Chordata</taxon>
        <taxon>Craniata</taxon>
        <taxon>Vertebrata</taxon>
        <taxon>Euteleostomi</taxon>
        <taxon>Mammalia</taxon>
        <taxon>Eutheria</taxon>
        <taxon>Laurasiatheria</taxon>
        <taxon>Carnivora</taxon>
        <taxon>Caniformia</taxon>
        <taxon>Pinnipedia</taxon>
        <taxon>Phocidae</taxon>
        <taxon>Monachinae</taxon>
        <taxon>Lobodontini</taxon>
        <taxon>Leptonychotes</taxon>
    </lineage>
</organism>
<dbReference type="GO" id="GO:0006355">
    <property type="term" value="P:regulation of DNA-templated transcription"/>
    <property type="evidence" value="ECO:0007669"/>
    <property type="project" value="InterPro"/>
</dbReference>
<dbReference type="KEGG" id="lww:115940747"/>
<dbReference type="Pfam" id="PF01352">
    <property type="entry name" value="KRAB"/>
    <property type="match status" value="1"/>
</dbReference>
<dbReference type="RefSeq" id="XP_030883429.1">
    <property type="nucleotide sequence ID" value="XM_031027569.1"/>
</dbReference>
<dbReference type="InterPro" id="IPR001909">
    <property type="entry name" value="KRAB"/>
</dbReference>
<reference evidence="3" key="1">
    <citation type="submission" date="2025-08" db="UniProtKB">
        <authorList>
            <consortium name="RefSeq"/>
        </authorList>
    </citation>
    <scope>IDENTIFICATION</scope>
    <source>
        <tissue evidence="3">Liver</tissue>
    </source>
</reference>
<evidence type="ECO:0000313" key="3">
    <source>
        <dbReference type="RefSeq" id="XP_030883429.1"/>
    </source>
</evidence>
<dbReference type="SUPFAM" id="SSF109640">
    <property type="entry name" value="KRAB domain (Kruppel-associated box)"/>
    <property type="match status" value="1"/>
</dbReference>
<evidence type="ECO:0000259" key="1">
    <source>
        <dbReference type="PROSITE" id="PS50805"/>
    </source>
</evidence>
<dbReference type="GeneID" id="115940747"/>
<feature type="domain" description="KRAB" evidence="1">
    <location>
        <begin position="95"/>
        <end position="165"/>
    </location>
</feature>
<dbReference type="PANTHER" id="PTHR23232">
    <property type="entry name" value="KRAB DOMAIN C2H2 ZINC FINGER"/>
    <property type="match status" value="1"/>
</dbReference>
<sequence length="165" mass="18457">MASVVRAAGERASFPECDFVIRDSVRVCVRRRHVVSGVSVIQRSLRARVSGLHQERFSEEEGMVPGLGTARPQAPFPYGHVKGCHAMALSFQELMAFQDVVVDFSQEEWGQLSPGQKALYWDVMLENYRNLVSLGICSFENFISDWGTGPNNRTPSKHNISEKSP</sequence>
<dbReference type="CDD" id="cd07765">
    <property type="entry name" value="KRAB_A-box"/>
    <property type="match status" value="1"/>
</dbReference>
<keyword evidence="2" id="KW-1185">Reference proteome</keyword>
<proteinExistence type="predicted"/>
<dbReference type="SMART" id="SM00349">
    <property type="entry name" value="KRAB"/>
    <property type="match status" value="1"/>
</dbReference>
<dbReference type="InterPro" id="IPR036051">
    <property type="entry name" value="KRAB_dom_sf"/>
</dbReference>
<dbReference type="PROSITE" id="PS50805">
    <property type="entry name" value="KRAB"/>
    <property type="match status" value="1"/>
</dbReference>
<accession>A0A7F8QQI2</accession>
<protein>
    <submittedName>
        <fullName evidence="3">Zinc finger protein 184-like</fullName>
    </submittedName>
</protein>
<name>A0A7F8QQI2_LEPWE</name>
<dbReference type="Gene3D" id="6.10.140.140">
    <property type="match status" value="1"/>
</dbReference>
<gene>
    <name evidence="3" type="primary">LOC115940747</name>
</gene>
<dbReference type="PANTHER" id="PTHR23232:SF142">
    <property type="entry name" value="GASTRULA ZINC FINGER PROTEIN XLCGF57.1-LIKE-RELATED"/>
    <property type="match status" value="1"/>
</dbReference>
<evidence type="ECO:0000313" key="2">
    <source>
        <dbReference type="Proteomes" id="UP000245341"/>
    </source>
</evidence>
<dbReference type="Proteomes" id="UP000245341">
    <property type="component" value="Unplaced"/>
</dbReference>